<organism evidence="6">
    <name type="scientific">Thelazia callipaeda</name>
    <name type="common">Oriental eyeworm</name>
    <name type="synonym">Parasitic nematode</name>
    <dbReference type="NCBI Taxonomy" id="103827"/>
    <lineage>
        <taxon>Eukaryota</taxon>
        <taxon>Metazoa</taxon>
        <taxon>Ecdysozoa</taxon>
        <taxon>Nematoda</taxon>
        <taxon>Chromadorea</taxon>
        <taxon>Rhabditida</taxon>
        <taxon>Spirurina</taxon>
        <taxon>Spiruromorpha</taxon>
        <taxon>Thelazioidea</taxon>
        <taxon>Thelaziidae</taxon>
        <taxon>Thelazia</taxon>
    </lineage>
</organism>
<keyword evidence="5" id="KW-1185">Reference proteome</keyword>
<dbReference type="GO" id="GO:0005524">
    <property type="term" value="F:ATP binding"/>
    <property type="evidence" value="ECO:0007669"/>
    <property type="project" value="UniProtKB-KW"/>
</dbReference>
<accession>A0A0N5CWX9</accession>
<proteinExistence type="predicted"/>
<dbReference type="EMBL" id="UYYF01004308">
    <property type="protein sequence ID" value="VDN02036.1"/>
    <property type="molecule type" value="Genomic_DNA"/>
</dbReference>
<dbReference type="WBParaSite" id="TCLT_0000487201-mRNA-1">
    <property type="protein sequence ID" value="TCLT_0000487201-mRNA-1"/>
    <property type="gene ID" value="TCLT_0000487201"/>
</dbReference>
<dbReference type="OrthoDB" id="98077at2759"/>
<dbReference type="Pfam" id="PF07714">
    <property type="entry name" value="PK_Tyr_Ser-Thr"/>
    <property type="match status" value="1"/>
</dbReference>
<sequence>MHLLTDVGEHTQVLYLLLKISKRMLYTQLKNIFEVQEKLIVNANVRTLHENISYDTEAGFIGAGNFCDVYEGKLYDKIPVAIKVCHGPNESLIREACLMAHFNHPNIIKFHGVCCEVAPICIVMEYCTGGSLRNHLQEWAGKIVVGERILYCAQAAKGMCYLQEKNLIHRDLASRNCLISKYGIIKIADFGLSQLVSDFTGNIKNQEVHFSVKFQAPFNNYKLLNSFLKS</sequence>
<dbReference type="InterPro" id="IPR008266">
    <property type="entry name" value="Tyr_kinase_AS"/>
</dbReference>
<dbReference type="Proteomes" id="UP000276776">
    <property type="component" value="Unassembled WGS sequence"/>
</dbReference>
<dbReference type="InterPro" id="IPR020635">
    <property type="entry name" value="Tyr_kinase_cat_dom"/>
</dbReference>
<dbReference type="PROSITE" id="PS00109">
    <property type="entry name" value="PROTEIN_KINASE_TYR"/>
    <property type="match status" value="1"/>
</dbReference>
<dbReference type="InterPro" id="IPR011009">
    <property type="entry name" value="Kinase-like_dom_sf"/>
</dbReference>
<reference evidence="6" key="1">
    <citation type="submission" date="2017-02" db="UniProtKB">
        <authorList>
            <consortium name="WormBaseParasite"/>
        </authorList>
    </citation>
    <scope>IDENTIFICATION</scope>
</reference>
<dbReference type="OMA" id="EVAPICI"/>
<dbReference type="InterPro" id="IPR050198">
    <property type="entry name" value="Non-receptor_tyrosine_kinases"/>
</dbReference>
<evidence type="ECO:0000313" key="5">
    <source>
        <dbReference type="Proteomes" id="UP000276776"/>
    </source>
</evidence>
<keyword evidence="2" id="KW-0067">ATP-binding</keyword>
<dbReference type="InterPro" id="IPR000719">
    <property type="entry name" value="Prot_kinase_dom"/>
</dbReference>
<evidence type="ECO:0000259" key="3">
    <source>
        <dbReference type="PROSITE" id="PS50011"/>
    </source>
</evidence>
<protein>
    <submittedName>
        <fullName evidence="6">Protein kinase domain-containing protein</fullName>
    </submittedName>
</protein>
<dbReference type="PROSITE" id="PS50011">
    <property type="entry name" value="PROTEIN_KINASE_DOM"/>
    <property type="match status" value="1"/>
</dbReference>
<dbReference type="STRING" id="103827.A0A0N5CWX9"/>
<reference evidence="4 5" key="2">
    <citation type="submission" date="2018-11" db="EMBL/GenBank/DDBJ databases">
        <authorList>
            <consortium name="Pathogen Informatics"/>
        </authorList>
    </citation>
    <scope>NUCLEOTIDE SEQUENCE [LARGE SCALE GENOMIC DNA]</scope>
</reference>
<dbReference type="GO" id="GO:0004713">
    <property type="term" value="F:protein tyrosine kinase activity"/>
    <property type="evidence" value="ECO:0007669"/>
    <property type="project" value="InterPro"/>
</dbReference>
<evidence type="ECO:0000313" key="4">
    <source>
        <dbReference type="EMBL" id="VDN02036.1"/>
    </source>
</evidence>
<evidence type="ECO:0000256" key="2">
    <source>
        <dbReference type="ARBA" id="ARBA00022840"/>
    </source>
</evidence>
<evidence type="ECO:0000313" key="6">
    <source>
        <dbReference type="WBParaSite" id="TCLT_0000487201-mRNA-1"/>
    </source>
</evidence>
<feature type="domain" description="Protein kinase" evidence="3">
    <location>
        <begin position="55"/>
        <end position="230"/>
    </location>
</feature>
<dbReference type="SUPFAM" id="SSF56112">
    <property type="entry name" value="Protein kinase-like (PK-like)"/>
    <property type="match status" value="1"/>
</dbReference>
<keyword evidence="1" id="KW-0547">Nucleotide-binding</keyword>
<dbReference type="InterPro" id="IPR001245">
    <property type="entry name" value="Ser-Thr/Tyr_kinase_cat_dom"/>
</dbReference>
<dbReference type="PANTHER" id="PTHR24418">
    <property type="entry name" value="TYROSINE-PROTEIN KINASE"/>
    <property type="match status" value="1"/>
</dbReference>
<dbReference type="Gene3D" id="1.10.510.10">
    <property type="entry name" value="Transferase(Phosphotransferase) domain 1"/>
    <property type="match status" value="1"/>
</dbReference>
<gene>
    <name evidence="4" type="ORF">TCLT_LOCUS4861</name>
</gene>
<dbReference type="AlphaFoldDB" id="A0A0N5CWX9"/>
<dbReference type="SMART" id="SM00219">
    <property type="entry name" value="TyrKc"/>
    <property type="match status" value="1"/>
</dbReference>
<name>A0A0N5CWX9_THECL</name>
<evidence type="ECO:0000256" key="1">
    <source>
        <dbReference type="ARBA" id="ARBA00022741"/>
    </source>
</evidence>